<reference evidence="6 7" key="1">
    <citation type="submission" date="2013-11" db="EMBL/GenBank/DDBJ databases">
        <title>Draft genome of the bovine lungworm Dictyocaulus viviparus.</title>
        <authorList>
            <person name="Mitreva M."/>
        </authorList>
    </citation>
    <scope>NUCLEOTIDE SEQUENCE [LARGE SCALE GENOMIC DNA]</scope>
    <source>
        <strain evidence="6 7">HannoverDv2000</strain>
    </source>
</reference>
<evidence type="ECO:0000313" key="6">
    <source>
        <dbReference type="EMBL" id="KJH43884.1"/>
    </source>
</evidence>
<dbReference type="Proteomes" id="UP000053766">
    <property type="component" value="Unassembled WGS sequence"/>
</dbReference>
<protein>
    <recommendedName>
        <fullName evidence="8">G-protein coupled receptors family 1 profile domain-containing protein</fullName>
    </recommendedName>
</protein>
<dbReference type="SMART" id="SM01381">
    <property type="entry name" value="7TM_GPCR_Srsx"/>
    <property type="match status" value="1"/>
</dbReference>
<dbReference type="InterPro" id="IPR000276">
    <property type="entry name" value="GPCR_Rhodpsn"/>
</dbReference>
<dbReference type="Gene3D" id="1.20.1070.10">
    <property type="entry name" value="Rhodopsin 7-helix transmembrane proteins"/>
    <property type="match status" value="2"/>
</dbReference>
<dbReference type="OrthoDB" id="5865233at2759"/>
<dbReference type="AlphaFoldDB" id="A0A0D8XJ88"/>
<accession>A0A0D8XJ88</accession>
<dbReference type="SUPFAM" id="SSF81321">
    <property type="entry name" value="Family A G protein-coupled receptor-like"/>
    <property type="match status" value="1"/>
</dbReference>
<evidence type="ECO:0000256" key="5">
    <source>
        <dbReference type="SAM" id="Phobius"/>
    </source>
</evidence>
<dbReference type="GO" id="GO:0004930">
    <property type="term" value="F:G protein-coupled receptor activity"/>
    <property type="evidence" value="ECO:0007669"/>
    <property type="project" value="InterPro"/>
</dbReference>
<dbReference type="EMBL" id="KN716518">
    <property type="protein sequence ID" value="KJH43884.1"/>
    <property type="molecule type" value="Genomic_DNA"/>
</dbReference>
<sequence length="334" mass="38788">MLSPMNISAYEQHEFWKAAVKYAPTIIPIAILYFEIVGLFGNINLIIATIRDKHLHTKHGVLLAMTSLYQSFCLLFELINVIIGFRGISLQRHTCFLMMMPFMLFGCIQSAMYIILSLDTWFSILFPLRLILCTMPLTIEPSFKKIWVYGNLLVNLTVLVIYFFIFLTVVIKDKRRRKLSIVVNETDEKRVFFSLMWLMTIFASTWCTCMLLQAIAFSMEPSYATVAVENYSLIFSLMGYSINYYVYFARNETYRRTFLQQLSCILPKRFNEALKSKRSTPAVNGILRTSTIQHLAQSPSIKSTPVLSSHPHHLDERRTRSCINQRTLLHVKRV</sequence>
<feature type="transmembrane region" description="Helical" evidence="5">
    <location>
        <begin position="62"/>
        <end position="83"/>
    </location>
</feature>
<dbReference type="Pfam" id="PF10320">
    <property type="entry name" value="7TM_GPCR_Srsx"/>
    <property type="match status" value="2"/>
</dbReference>
<feature type="transmembrane region" description="Helical" evidence="5">
    <location>
        <begin position="231"/>
        <end position="248"/>
    </location>
</feature>
<keyword evidence="7" id="KW-1185">Reference proteome</keyword>
<evidence type="ECO:0000313" key="7">
    <source>
        <dbReference type="Proteomes" id="UP000053766"/>
    </source>
</evidence>
<gene>
    <name evidence="6" type="ORF">DICVIV_10092</name>
</gene>
<evidence type="ECO:0008006" key="8">
    <source>
        <dbReference type="Google" id="ProtNLM"/>
    </source>
</evidence>
<proteinExistence type="predicted"/>
<dbReference type="InterPro" id="IPR019424">
    <property type="entry name" value="7TM_GPCR_Srsx"/>
</dbReference>
<feature type="transmembrane region" description="Helical" evidence="5">
    <location>
        <begin position="192"/>
        <end position="219"/>
    </location>
</feature>
<evidence type="ECO:0000256" key="4">
    <source>
        <dbReference type="ARBA" id="ARBA00023136"/>
    </source>
</evidence>
<name>A0A0D8XJ88_DICVI</name>
<dbReference type="InterPro" id="IPR047130">
    <property type="entry name" value="7TM_GPCR_Srsx_nematod"/>
</dbReference>
<evidence type="ECO:0000256" key="1">
    <source>
        <dbReference type="ARBA" id="ARBA00004370"/>
    </source>
</evidence>
<keyword evidence="3 5" id="KW-1133">Transmembrane helix</keyword>
<comment type="subcellular location">
    <subcellularLocation>
        <location evidence="1">Membrane</location>
    </subcellularLocation>
</comment>
<keyword evidence="4 5" id="KW-0472">Membrane</keyword>
<organism evidence="6 7">
    <name type="scientific">Dictyocaulus viviparus</name>
    <name type="common">Bovine lungworm</name>
    <dbReference type="NCBI Taxonomy" id="29172"/>
    <lineage>
        <taxon>Eukaryota</taxon>
        <taxon>Metazoa</taxon>
        <taxon>Ecdysozoa</taxon>
        <taxon>Nematoda</taxon>
        <taxon>Chromadorea</taxon>
        <taxon>Rhabditida</taxon>
        <taxon>Rhabditina</taxon>
        <taxon>Rhabditomorpha</taxon>
        <taxon>Strongyloidea</taxon>
        <taxon>Metastrongylidae</taxon>
        <taxon>Dictyocaulus</taxon>
    </lineage>
</organism>
<dbReference type="GO" id="GO:0016020">
    <property type="term" value="C:membrane"/>
    <property type="evidence" value="ECO:0007669"/>
    <property type="project" value="UniProtKB-SubCell"/>
</dbReference>
<keyword evidence="2 5" id="KW-0812">Transmembrane</keyword>
<dbReference type="PANTHER" id="PTHR23360">
    <property type="entry name" value="G-PROTEIN COUPLED RECEPTORS FAMILY 1 PROFILE DOMAIN-CONTAINING PROTEIN-RELATED"/>
    <property type="match status" value="1"/>
</dbReference>
<reference evidence="7" key="2">
    <citation type="journal article" date="2016" name="Sci. Rep.">
        <title>Dictyocaulus viviparus genome, variome and transcriptome elucidate lungworm biology and support future intervention.</title>
        <authorList>
            <person name="McNulty S.N."/>
            <person name="Strube C."/>
            <person name="Rosa B.A."/>
            <person name="Martin J.C."/>
            <person name="Tyagi R."/>
            <person name="Choi Y.J."/>
            <person name="Wang Q."/>
            <person name="Hallsworth Pepin K."/>
            <person name="Zhang X."/>
            <person name="Ozersky P."/>
            <person name="Wilson R.K."/>
            <person name="Sternberg P.W."/>
            <person name="Gasser R.B."/>
            <person name="Mitreva M."/>
        </authorList>
    </citation>
    <scope>NUCLEOTIDE SEQUENCE [LARGE SCALE GENOMIC DNA]</scope>
    <source>
        <strain evidence="7">HannoverDv2000</strain>
    </source>
</reference>
<evidence type="ECO:0000256" key="3">
    <source>
        <dbReference type="ARBA" id="ARBA00022989"/>
    </source>
</evidence>
<feature type="transmembrane region" description="Helical" evidence="5">
    <location>
        <begin position="26"/>
        <end position="50"/>
    </location>
</feature>
<feature type="transmembrane region" description="Helical" evidence="5">
    <location>
        <begin position="146"/>
        <end position="171"/>
    </location>
</feature>
<evidence type="ECO:0000256" key="2">
    <source>
        <dbReference type="ARBA" id="ARBA00022692"/>
    </source>
</evidence>